<dbReference type="PANTHER" id="PTHR46362:SF1">
    <property type="entry name" value="GEM-ASSOCIATED PROTEIN 5"/>
    <property type="match status" value="1"/>
</dbReference>
<feature type="repeat" description="WD" evidence="3">
    <location>
        <begin position="209"/>
        <end position="231"/>
    </location>
</feature>
<dbReference type="Proteomes" id="UP000612746">
    <property type="component" value="Unassembled WGS sequence"/>
</dbReference>
<feature type="repeat" description="WD" evidence="3">
    <location>
        <begin position="290"/>
        <end position="331"/>
    </location>
</feature>
<feature type="compositionally biased region" description="Acidic residues" evidence="4">
    <location>
        <begin position="1325"/>
        <end position="1336"/>
    </location>
</feature>
<dbReference type="PANTHER" id="PTHR46362">
    <property type="entry name" value="GEM-ASSOCIATED PROTEIN 5"/>
    <property type="match status" value="1"/>
</dbReference>
<dbReference type="OrthoDB" id="7326421at2759"/>
<feature type="region of interest" description="Disordered" evidence="4">
    <location>
        <begin position="730"/>
        <end position="751"/>
    </location>
</feature>
<dbReference type="GO" id="GO:0005634">
    <property type="term" value="C:nucleus"/>
    <property type="evidence" value="ECO:0007669"/>
    <property type="project" value="TreeGrafter"/>
</dbReference>
<name>A0A8H7UAM3_9FUNG</name>
<evidence type="ECO:0000256" key="1">
    <source>
        <dbReference type="ARBA" id="ARBA00022574"/>
    </source>
</evidence>
<feature type="compositionally biased region" description="Polar residues" evidence="4">
    <location>
        <begin position="1344"/>
        <end position="1354"/>
    </location>
</feature>
<dbReference type="InterPro" id="IPR024977">
    <property type="entry name" value="Apc4-like_WD40_dom"/>
</dbReference>
<dbReference type="InterPro" id="IPR019775">
    <property type="entry name" value="WD40_repeat_CS"/>
</dbReference>
<feature type="domain" description="Gem-associated protein 5 TPR" evidence="6">
    <location>
        <begin position="908"/>
        <end position="1008"/>
    </location>
</feature>
<dbReference type="EMBL" id="JAEPRA010000011">
    <property type="protein sequence ID" value="KAG2178506.1"/>
    <property type="molecule type" value="Genomic_DNA"/>
</dbReference>
<evidence type="ECO:0000256" key="4">
    <source>
        <dbReference type="SAM" id="MobiDB-lite"/>
    </source>
</evidence>
<dbReference type="PROSITE" id="PS00678">
    <property type="entry name" value="WD_REPEATS_1"/>
    <property type="match status" value="1"/>
</dbReference>
<dbReference type="InterPro" id="IPR001680">
    <property type="entry name" value="WD40_rpt"/>
</dbReference>
<feature type="repeat" description="WD" evidence="3">
    <location>
        <begin position="94"/>
        <end position="126"/>
    </location>
</feature>
<dbReference type="GO" id="GO:0003730">
    <property type="term" value="F:mRNA 3'-UTR binding"/>
    <property type="evidence" value="ECO:0007669"/>
    <property type="project" value="TreeGrafter"/>
</dbReference>
<organism evidence="7 8">
    <name type="scientific">Umbelopsis vinacea</name>
    <dbReference type="NCBI Taxonomy" id="44442"/>
    <lineage>
        <taxon>Eukaryota</taxon>
        <taxon>Fungi</taxon>
        <taxon>Fungi incertae sedis</taxon>
        <taxon>Mucoromycota</taxon>
        <taxon>Mucoromycotina</taxon>
        <taxon>Umbelopsidomycetes</taxon>
        <taxon>Umbelopsidales</taxon>
        <taxon>Umbelopsidaceae</taxon>
        <taxon>Umbelopsis</taxon>
    </lineage>
</organism>
<evidence type="ECO:0000259" key="5">
    <source>
        <dbReference type="Pfam" id="PF12894"/>
    </source>
</evidence>
<dbReference type="GO" id="GO:0032797">
    <property type="term" value="C:SMN complex"/>
    <property type="evidence" value="ECO:0007669"/>
    <property type="project" value="TreeGrafter"/>
</dbReference>
<dbReference type="GO" id="GO:0000387">
    <property type="term" value="P:spliceosomal snRNP assembly"/>
    <property type="evidence" value="ECO:0007669"/>
    <property type="project" value="TreeGrafter"/>
</dbReference>
<keyword evidence="1 3" id="KW-0853">WD repeat</keyword>
<evidence type="ECO:0000313" key="7">
    <source>
        <dbReference type="EMBL" id="KAG2178506.1"/>
    </source>
</evidence>
<dbReference type="InterPro" id="IPR052640">
    <property type="entry name" value="Gemin-5"/>
</dbReference>
<dbReference type="Pfam" id="PF23774">
    <property type="entry name" value="TPR_GEMI5"/>
    <property type="match status" value="1"/>
</dbReference>
<dbReference type="SMART" id="SM00320">
    <property type="entry name" value="WD40"/>
    <property type="match status" value="11"/>
</dbReference>
<evidence type="ECO:0000256" key="2">
    <source>
        <dbReference type="ARBA" id="ARBA00022737"/>
    </source>
</evidence>
<feature type="compositionally biased region" description="Low complexity" evidence="4">
    <location>
        <begin position="1261"/>
        <end position="1274"/>
    </location>
</feature>
<proteinExistence type="predicted"/>
<dbReference type="InterPro" id="IPR056421">
    <property type="entry name" value="TPR_GEMI5"/>
</dbReference>
<dbReference type="Gene3D" id="2.130.10.10">
    <property type="entry name" value="YVTN repeat-like/Quinoprotein amine dehydrogenase"/>
    <property type="match status" value="2"/>
</dbReference>
<feature type="region of interest" description="Disordered" evidence="4">
    <location>
        <begin position="1252"/>
        <end position="1380"/>
    </location>
</feature>
<dbReference type="InterPro" id="IPR020472">
    <property type="entry name" value="WD40_PAC1"/>
</dbReference>
<dbReference type="PROSITE" id="PS50294">
    <property type="entry name" value="WD_REPEATS_REGION"/>
    <property type="match status" value="2"/>
</dbReference>
<dbReference type="SUPFAM" id="SSF50978">
    <property type="entry name" value="WD40 repeat-like"/>
    <property type="match status" value="3"/>
</dbReference>
<reference evidence="7" key="1">
    <citation type="submission" date="2020-12" db="EMBL/GenBank/DDBJ databases">
        <title>Metabolic potential, ecology and presence of endohyphal bacteria is reflected in genomic diversity of Mucoromycotina.</title>
        <authorList>
            <person name="Muszewska A."/>
            <person name="Okrasinska A."/>
            <person name="Steczkiewicz K."/>
            <person name="Drgas O."/>
            <person name="Orlowska M."/>
            <person name="Perlinska-Lenart U."/>
            <person name="Aleksandrzak-Piekarczyk T."/>
            <person name="Szatraj K."/>
            <person name="Zielenkiewicz U."/>
            <person name="Pilsyk S."/>
            <person name="Malc E."/>
            <person name="Mieczkowski P."/>
            <person name="Kruszewska J.S."/>
            <person name="Biernat P."/>
            <person name="Pawlowska J."/>
        </authorList>
    </citation>
    <scope>NUCLEOTIDE SEQUENCE</scope>
    <source>
        <strain evidence="7">WA0000051536</strain>
    </source>
</reference>
<keyword evidence="2" id="KW-0677">Repeat</keyword>
<protein>
    <submittedName>
        <fullName evidence="7">Uncharacterized protein</fullName>
    </submittedName>
</protein>
<dbReference type="Pfam" id="PF12894">
    <property type="entry name" value="ANAPC4_WD40"/>
    <property type="match status" value="1"/>
</dbReference>
<dbReference type="Pfam" id="PF00400">
    <property type="entry name" value="WD40"/>
    <property type="match status" value="3"/>
</dbReference>
<dbReference type="InterPro" id="IPR015943">
    <property type="entry name" value="WD40/YVTN_repeat-like_dom_sf"/>
</dbReference>
<feature type="repeat" description="WD" evidence="3">
    <location>
        <begin position="606"/>
        <end position="649"/>
    </location>
</feature>
<keyword evidence="8" id="KW-1185">Reference proteome</keyword>
<feature type="domain" description="Anaphase-promoting complex subunit 4-like WD40" evidence="5">
    <location>
        <begin position="386"/>
        <end position="445"/>
    </location>
</feature>
<dbReference type="PROSITE" id="PS50082">
    <property type="entry name" value="WD_REPEATS_2"/>
    <property type="match status" value="4"/>
</dbReference>
<dbReference type="PRINTS" id="PR00320">
    <property type="entry name" value="GPROTEINBRPT"/>
</dbReference>
<sequence length="1416" mass="158156">MDNVARPCETFPSAPNWFGAAVSAFCRPLELYVYASRTRVIALNSNTLRVQNSFIASQHKLHAIAIHDTICATTGQDKAVRCWNLENCKLENGHLRHQAEVNALCWAKKGTVLISGDKHGQLSIWDRSQDVIASKVHINNTIRIIGQTVIEEEDIIAVGYANGMIIVGKLNGLQQFEILYRLEHQIDEIQSLRWQYTQPSEQNSNWPKLASGSRDGSLVIWDVTNEDVRLKVSPPKDKQMTNNQQSRVFTVVAWSTTIPQRLFYSSLNGDISYIDIDKAVPKGNKYKRFTELHSRSVFGIDIVDDGRFAISHSMDRSVVKWDTNSIKKEFSIRTMGGTPYSMDISNEDVTKMAVALSDSNIKIWNVPISKDAFSSLSTAGDLYRSENIWKGLKGKITKLKWHPQNEGSLVFGTEHGSVSLIDTYSGKTTSFKSYHKGTVYSLDWVTSSDAFTLALQGNGSSQGPWVVSCDGRSVYVHDSMKPSKPAVNIDDAFREQNSVWIQSVQEKGISRCDVAVDNDTGMLALGNTDGSIEVYSLSNLNLLYTANNQTKTINCMAWKPKKDGQHSYLATGSADTTICAHYLGKAENINTPQDIPLPATTFVQVFKGHLEGITDITWQPGENENKLASSSSDGNILIWDLDRERPLNCIPSFIRVLSLCWSPTIPSTLFSGNEDHCIHVWKTDELRVMEENEPVIKKSINSVNWNRKMIAKPSKNGTVNGSELRDVKTVPAKRTADQQQSGRVTANARKKAKGSGEGGIFTRLEASIQTASRISTCYECLKIATLCGNFDSESIVQDMEKKALDRLGNLDIIKTKEMMDACMKQSDLDTNGDPLASALFESKNRVRDMVDEEVDTYSKTNTGKQISGVTDVTSKASFDPRILLDVMRNTCESIDASDSRNSTVTTEDWVALALAPMFSRELWEEKVVRLAAKLDMTNNPHGAVVCYLAAFQVYPAIDVYRRAKLYKEAIALAKLRLPEGSDIMSELFNEWGAHLEALSQYEFAAKWYDIALADLHLTQLANSFVLLSYLQSKRAGYGLNALNALARPNDAVALYWSATIAYAIQDSSASERFNLWIAELERQISESTKVEIDTAAQLGYELQPIVIVECTRFAPAPIVVVRRESTPDGQPPVIIVRGEGLPNKNPVILDRRRNKLKPIIIIDQREDMMFFDGPPGDMMMGNQPPILDEAGNPIMGIPQGMGYGGEMDGGLRGMQGMQGMPEPTTNNSNLPRSSYLRRKPLRVFPAFMDGDDSITIGHPPSDSGSTTSSLSDYSNENIYPPQFHSNLAPIPESYNQMEPNMEVNGNRRVRFDEGPPQQHVYERDQSDDEGAYDEPYEQYMPPQGGNNMHPQPNWNYPPEQDNSMHMPQPMPQPMQQRASFDPSWNRPVVWNDEPQQLPNGNWPMPKPRWQLNHAAV</sequence>
<evidence type="ECO:0000256" key="3">
    <source>
        <dbReference type="PROSITE-ProRule" id="PRU00221"/>
    </source>
</evidence>
<evidence type="ECO:0000313" key="8">
    <source>
        <dbReference type="Proteomes" id="UP000612746"/>
    </source>
</evidence>
<dbReference type="InterPro" id="IPR036322">
    <property type="entry name" value="WD40_repeat_dom_sf"/>
</dbReference>
<accession>A0A8H7UAM3</accession>
<evidence type="ECO:0000259" key="6">
    <source>
        <dbReference type="Pfam" id="PF23774"/>
    </source>
</evidence>
<comment type="caution">
    <text evidence="7">The sequence shown here is derived from an EMBL/GenBank/DDBJ whole genome shotgun (WGS) entry which is preliminary data.</text>
</comment>
<gene>
    <name evidence="7" type="ORF">INT44_001658</name>
</gene>